<dbReference type="EMBL" id="CAUYUJ010017811">
    <property type="protein sequence ID" value="CAK0878093.1"/>
    <property type="molecule type" value="Genomic_DNA"/>
</dbReference>
<comment type="caution">
    <text evidence="2">The sequence shown here is derived from an EMBL/GenBank/DDBJ whole genome shotgun (WGS) entry which is preliminary data.</text>
</comment>
<keyword evidence="3" id="KW-1185">Reference proteome</keyword>
<name>A0ABN9W061_9DINO</name>
<feature type="region of interest" description="Disordered" evidence="1">
    <location>
        <begin position="73"/>
        <end position="210"/>
    </location>
</feature>
<dbReference type="Proteomes" id="UP001189429">
    <property type="component" value="Unassembled WGS sequence"/>
</dbReference>
<proteinExistence type="predicted"/>
<feature type="compositionally biased region" description="Low complexity" evidence="1">
    <location>
        <begin position="142"/>
        <end position="157"/>
    </location>
</feature>
<gene>
    <name evidence="2" type="ORF">PCOR1329_LOCUS61972</name>
</gene>
<sequence length="210" mass="22123">MKPEQRGRWLNRVLKQVSEGRVKANEVYDLISLPRFTDGIPPKVGRKMGFAVGEKIDVFSSKQQRTLTVGPSIMTKFVRDKGADGDDSGRDEQPAAKRAPEEPPREAVTFSMKGKRPAILPGDVGDKEEREAEKKKAEEAKAAAAAAEAAAAEAAPKAEPPKAEAPKAEAAAAPGEPAAAGAARRAKAAGHGQGGARPPPADDRTLGFKL</sequence>
<feature type="compositionally biased region" description="Low complexity" evidence="1">
    <location>
        <begin position="168"/>
        <end position="183"/>
    </location>
</feature>
<evidence type="ECO:0000313" key="2">
    <source>
        <dbReference type="EMBL" id="CAK0878093.1"/>
    </source>
</evidence>
<evidence type="ECO:0008006" key="4">
    <source>
        <dbReference type="Google" id="ProtNLM"/>
    </source>
</evidence>
<evidence type="ECO:0000313" key="3">
    <source>
        <dbReference type="Proteomes" id="UP001189429"/>
    </source>
</evidence>
<feature type="compositionally biased region" description="Basic and acidic residues" evidence="1">
    <location>
        <begin position="200"/>
        <end position="210"/>
    </location>
</feature>
<feature type="compositionally biased region" description="Basic and acidic residues" evidence="1">
    <location>
        <begin position="124"/>
        <end position="141"/>
    </location>
</feature>
<organism evidence="2 3">
    <name type="scientific">Prorocentrum cordatum</name>
    <dbReference type="NCBI Taxonomy" id="2364126"/>
    <lineage>
        <taxon>Eukaryota</taxon>
        <taxon>Sar</taxon>
        <taxon>Alveolata</taxon>
        <taxon>Dinophyceae</taxon>
        <taxon>Prorocentrales</taxon>
        <taxon>Prorocentraceae</taxon>
        <taxon>Prorocentrum</taxon>
    </lineage>
</organism>
<accession>A0ABN9W061</accession>
<feature type="compositionally biased region" description="Basic and acidic residues" evidence="1">
    <location>
        <begin position="77"/>
        <end position="105"/>
    </location>
</feature>
<evidence type="ECO:0000256" key="1">
    <source>
        <dbReference type="SAM" id="MobiDB-lite"/>
    </source>
</evidence>
<protein>
    <recommendedName>
        <fullName evidence="4">FACT complex subunit</fullName>
    </recommendedName>
</protein>
<reference evidence="2" key="1">
    <citation type="submission" date="2023-10" db="EMBL/GenBank/DDBJ databases">
        <authorList>
            <person name="Chen Y."/>
            <person name="Shah S."/>
            <person name="Dougan E. K."/>
            <person name="Thang M."/>
            <person name="Chan C."/>
        </authorList>
    </citation>
    <scope>NUCLEOTIDE SEQUENCE [LARGE SCALE GENOMIC DNA]</scope>
</reference>